<dbReference type="InterPro" id="IPR013187">
    <property type="entry name" value="F-box-assoc_dom_typ3"/>
</dbReference>
<protein>
    <submittedName>
        <fullName evidence="3">F-box protein At5g52620</fullName>
    </submittedName>
</protein>
<dbReference type="PANTHER" id="PTHR31111:SF130">
    <property type="entry name" value="F-BOX ASSOCIATED UBIQUITINATION EFFECTOR FAMILY PROTEIN"/>
    <property type="match status" value="1"/>
</dbReference>
<dbReference type="InterPro" id="IPR017451">
    <property type="entry name" value="F-box-assoc_interact_dom"/>
</dbReference>
<dbReference type="Pfam" id="PF08268">
    <property type="entry name" value="FBA_3"/>
    <property type="match status" value="1"/>
</dbReference>
<reference evidence="2" key="1">
    <citation type="journal article" date="2014" name="Nat. Commun.">
        <title>The emerging biofuel crop Camelina sativa retains a highly undifferentiated hexaploid genome structure.</title>
        <authorList>
            <person name="Kagale S."/>
            <person name="Koh C."/>
            <person name="Nixon J."/>
            <person name="Bollina V."/>
            <person name="Clarke W.E."/>
            <person name="Tuteja R."/>
            <person name="Spillane C."/>
            <person name="Robinson S.J."/>
            <person name="Links M.G."/>
            <person name="Clarke C."/>
            <person name="Higgins E.E."/>
            <person name="Huebert T."/>
            <person name="Sharpe A.G."/>
            <person name="Parkin I.A."/>
        </authorList>
    </citation>
    <scope>NUCLEOTIDE SEQUENCE [LARGE SCALE GENOMIC DNA]</scope>
    <source>
        <strain evidence="2">cv. DH55</strain>
    </source>
</reference>
<proteinExistence type="predicted"/>
<dbReference type="Proteomes" id="UP000694864">
    <property type="component" value="Chromosome 2"/>
</dbReference>
<dbReference type="RefSeq" id="XP_010473262.1">
    <property type="nucleotide sequence ID" value="XM_010474960.2"/>
</dbReference>
<gene>
    <name evidence="3" type="primary">LOC104752746</name>
</gene>
<evidence type="ECO:0000313" key="2">
    <source>
        <dbReference type="Proteomes" id="UP000694864"/>
    </source>
</evidence>
<organism evidence="2 3">
    <name type="scientific">Camelina sativa</name>
    <name type="common">False flax</name>
    <name type="synonym">Myagrum sativum</name>
    <dbReference type="NCBI Taxonomy" id="90675"/>
    <lineage>
        <taxon>Eukaryota</taxon>
        <taxon>Viridiplantae</taxon>
        <taxon>Streptophyta</taxon>
        <taxon>Embryophyta</taxon>
        <taxon>Tracheophyta</taxon>
        <taxon>Spermatophyta</taxon>
        <taxon>Magnoliopsida</taxon>
        <taxon>eudicotyledons</taxon>
        <taxon>Gunneridae</taxon>
        <taxon>Pentapetalae</taxon>
        <taxon>rosids</taxon>
        <taxon>malvids</taxon>
        <taxon>Brassicales</taxon>
        <taxon>Brassicaceae</taxon>
        <taxon>Camelineae</taxon>
        <taxon>Camelina</taxon>
    </lineage>
</organism>
<reference evidence="3" key="2">
    <citation type="submission" date="2025-08" db="UniProtKB">
        <authorList>
            <consortium name="RefSeq"/>
        </authorList>
    </citation>
    <scope>IDENTIFICATION</scope>
    <source>
        <tissue evidence="3">Leaf</tissue>
    </source>
</reference>
<evidence type="ECO:0000259" key="1">
    <source>
        <dbReference type="Pfam" id="PF08268"/>
    </source>
</evidence>
<sequence length="192" mass="22450">MSWRKVQLRGNHYPKSRGGICINGVLYYLAAGYQNIEKIACFDVRSEKLRFLDEDSTTRSIFSCSSRSLRLINYKGKLGVTSLVRIRNYGQQFSRLRLRLWILEDVQKQDWLHREYLPENFVYECRMSVVGVTAYGEIILSPDYLCAKPFVVLYINPERNTLQQVLIQGLEAPKISSSVYTFVDYAEDYRFT</sequence>
<dbReference type="NCBIfam" id="TIGR01640">
    <property type="entry name" value="F_box_assoc_1"/>
    <property type="match status" value="1"/>
</dbReference>
<evidence type="ECO:0000313" key="3">
    <source>
        <dbReference type="RefSeq" id="XP_010473262.1"/>
    </source>
</evidence>
<keyword evidence="2" id="KW-1185">Reference proteome</keyword>
<name>A0ABM0WMK3_CAMSA</name>
<dbReference type="PANTHER" id="PTHR31111">
    <property type="entry name" value="BNAA05G37150D PROTEIN-RELATED"/>
    <property type="match status" value="1"/>
</dbReference>
<accession>A0ABM0WMK3</accession>
<dbReference type="GeneID" id="104752746"/>
<feature type="domain" description="F-box associated beta-propeller type 3" evidence="1">
    <location>
        <begin position="1"/>
        <end position="185"/>
    </location>
</feature>